<dbReference type="Pfam" id="PF00126">
    <property type="entry name" value="HTH_1"/>
    <property type="match status" value="1"/>
</dbReference>
<dbReference type="CDD" id="cd08422">
    <property type="entry name" value="PBP2_CrgA_like"/>
    <property type="match status" value="1"/>
</dbReference>
<dbReference type="Gene3D" id="1.10.10.10">
    <property type="entry name" value="Winged helix-like DNA-binding domain superfamily/Winged helix DNA-binding domain"/>
    <property type="match status" value="1"/>
</dbReference>
<dbReference type="RefSeq" id="WP_187735884.1">
    <property type="nucleotide sequence ID" value="NZ_CP060790.1"/>
</dbReference>
<dbReference type="KEGG" id="amon:H9L24_18565"/>
<dbReference type="Gene3D" id="3.40.190.290">
    <property type="match status" value="1"/>
</dbReference>
<dbReference type="GO" id="GO:0043565">
    <property type="term" value="F:sequence-specific DNA binding"/>
    <property type="evidence" value="ECO:0007669"/>
    <property type="project" value="TreeGrafter"/>
</dbReference>
<keyword evidence="7" id="KW-1185">Reference proteome</keyword>
<dbReference type="GO" id="GO:0006351">
    <property type="term" value="P:DNA-templated transcription"/>
    <property type="evidence" value="ECO:0007669"/>
    <property type="project" value="TreeGrafter"/>
</dbReference>
<dbReference type="Proteomes" id="UP000516057">
    <property type="component" value="Chromosome"/>
</dbReference>
<evidence type="ECO:0000256" key="3">
    <source>
        <dbReference type="ARBA" id="ARBA00023125"/>
    </source>
</evidence>
<accession>A0A7H0HED3</accession>
<dbReference type="InterPro" id="IPR058163">
    <property type="entry name" value="LysR-type_TF_proteobact-type"/>
</dbReference>
<protein>
    <submittedName>
        <fullName evidence="6">LysR family transcriptional regulator</fullName>
    </submittedName>
</protein>
<dbReference type="InterPro" id="IPR036388">
    <property type="entry name" value="WH-like_DNA-bd_sf"/>
</dbReference>
<dbReference type="PROSITE" id="PS50931">
    <property type="entry name" value="HTH_LYSR"/>
    <property type="match status" value="1"/>
</dbReference>
<dbReference type="SUPFAM" id="SSF46785">
    <property type="entry name" value="Winged helix' DNA-binding domain"/>
    <property type="match status" value="1"/>
</dbReference>
<keyword evidence="3" id="KW-0238">DNA-binding</keyword>
<evidence type="ECO:0000256" key="1">
    <source>
        <dbReference type="ARBA" id="ARBA00009437"/>
    </source>
</evidence>
<reference evidence="6 7" key="1">
    <citation type="submission" date="2020-08" db="EMBL/GenBank/DDBJ databases">
        <title>Genome sequence of Acidovorax monticola KACC 19171T.</title>
        <authorList>
            <person name="Hyun D.-W."/>
            <person name="Bae J.-W."/>
        </authorList>
    </citation>
    <scope>NUCLEOTIDE SEQUENCE [LARGE SCALE GENOMIC DNA]</scope>
    <source>
        <strain evidence="6 7">KACC 19171</strain>
    </source>
</reference>
<dbReference type="InterPro" id="IPR036390">
    <property type="entry name" value="WH_DNA-bd_sf"/>
</dbReference>
<keyword evidence="4" id="KW-0804">Transcription</keyword>
<dbReference type="FunFam" id="1.10.10.10:FF:000001">
    <property type="entry name" value="LysR family transcriptional regulator"/>
    <property type="match status" value="1"/>
</dbReference>
<comment type="similarity">
    <text evidence="1">Belongs to the LysR transcriptional regulatory family.</text>
</comment>
<dbReference type="GO" id="GO:0003700">
    <property type="term" value="F:DNA-binding transcription factor activity"/>
    <property type="evidence" value="ECO:0007669"/>
    <property type="project" value="InterPro"/>
</dbReference>
<evidence type="ECO:0000313" key="6">
    <source>
        <dbReference type="EMBL" id="QNP58899.1"/>
    </source>
</evidence>
<dbReference type="PRINTS" id="PR00039">
    <property type="entry name" value="HTHLYSR"/>
</dbReference>
<name>A0A7H0HED3_9BURK</name>
<evidence type="ECO:0000256" key="4">
    <source>
        <dbReference type="ARBA" id="ARBA00023163"/>
    </source>
</evidence>
<dbReference type="PANTHER" id="PTHR30537">
    <property type="entry name" value="HTH-TYPE TRANSCRIPTIONAL REGULATOR"/>
    <property type="match status" value="1"/>
</dbReference>
<dbReference type="EMBL" id="CP060790">
    <property type="protein sequence ID" value="QNP58899.1"/>
    <property type="molecule type" value="Genomic_DNA"/>
</dbReference>
<dbReference type="AlphaFoldDB" id="A0A7H0HED3"/>
<dbReference type="SUPFAM" id="SSF53850">
    <property type="entry name" value="Periplasmic binding protein-like II"/>
    <property type="match status" value="1"/>
</dbReference>
<evidence type="ECO:0000259" key="5">
    <source>
        <dbReference type="PROSITE" id="PS50931"/>
    </source>
</evidence>
<evidence type="ECO:0000313" key="7">
    <source>
        <dbReference type="Proteomes" id="UP000516057"/>
    </source>
</evidence>
<gene>
    <name evidence="6" type="ORF">H9L24_18565</name>
</gene>
<dbReference type="InterPro" id="IPR000847">
    <property type="entry name" value="LysR_HTH_N"/>
</dbReference>
<dbReference type="FunFam" id="3.40.190.290:FF:000001">
    <property type="entry name" value="Transcriptional regulator, LysR family"/>
    <property type="match status" value="1"/>
</dbReference>
<dbReference type="InterPro" id="IPR005119">
    <property type="entry name" value="LysR_subst-bd"/>
</dbReference>
<evidence type="ECO:0000256" key="2">
    <source>
        <dbReference type="ARBA" id="ARBA00023015"/>
    </source>
</evidence>
<keyword evidence="2" id="KW-0805">Transcription regulation</keyword>
<dbReference type="PANTHER" id="PTHR30537:SF21">
    <property type="entry name" value="HTH-TYPE TRANSCRIPTIONAL REGULATOR SINR-RELATED"/>
    <property type="match status" value="1"/>
</dbReference>
<organism evidence="6 7">
    <name type="scientific">Paenacidovorax monticola</name>
    <dbReference type="NCBI Taxonomy" id="1926868"/>
    <lineage>
        <taxon>Bacteria</taxon>
        <taxon>Pseudomonadati</taxon>
        <taxon>Pseudomonadota</taxon>
        <taxon>Betaproteobacteria</taxon>
        <taxon>Burkholderiales</taxon>
        <taxon>Comamonadaceae</taxon>
        <taxon>Paenacidovorax</taxon>
    </lineage>
</organism>
<dbReference type="Pfam" id="PF03466">
    <property type="entry name" value="LysR_substrate"/>
    <property type="match status" value="1"/>
</dbReference>
<proteinExistence type="inferred from homology"/>
<feature type="domain" description="HTH lysR-type" evidence="5">
    <location>
        <begin position="1"/>
        <end position="61"/>
    </location>
</feature>
<sequence>MKFENIGDLRVLVETARGGSLTAAARVLEVTPAAASAMLKRLEAQLGTRLFERSTRAMRLTPQGQTLLDYAARALELLEEGAGQALSESGALRGTLRVAAPSDLGRGVLLPWLDAFALRHPGVHIALSVSDRVQDVRRDAVDLALRYGAQAADSQLVARPLYTAERVACATPGYLARHGAPAHPLELARHNCITLHIGGRRELRWRFEGAGERVEVAVDGDRSVDDGAIARDWALAGAGIVYKSALDLRAYLRDGRLVPVLPGWQGQRYVLHAVLPSNRFVPARVRALVDHLAACFEALAGEDRAAASG</sequence>